<dbReference type="GO" id="GO:0005737">
    <property type="term" value="C:cytoplasm"/>
    <property type="evidence" value="ECO:0007669"/>
    <property type="project" value="TreeGrafter"/>
</dbReference>
<keyword evidence="1" id="KW-0813">Transport</keyword>
<protein>
    <recommendedName>
        <fullName evidence="5">Glutaredoxin domain-containing protein</fullName>
    </recommendedName>
</protein>
<evidence type="ECO:0000256" key="4">
    <source>
        <dbReference type="ARBA" id="ARBA00023284"/>
    </source>
</evidence>
<dbReference type="PROSITE" id="PS00195">
    <property type="entry name" value="GLUTAREDOXIN_1"/>
    <property type="match status" value="1"/>
</dbReference>
<dbReference type="InterPro" id="IPR011767">
    <property type="entry name" value="GLR_AS"/>
</dbReference>
<dbReference type="NCBIfam" id="TIGR02180">
    <property type="entry name" value="GRX_euk"/>
    <property type="match status" value="1"/>
</dbReference>
<evidence type="ECO:0000256" key="3">
    <source>
        <dbReference type="ARBA" id="ARBA00023157"/>
    </source>
</evidence>
<dbReference type="EMBL" id="SPLM01000002">
    <property type="protein sequence ID" value="TMW68458.1"/>
    <property type="molecule type" value="Genomic_DNA"/>
</dbReference>
<name>A0A8K1FSE2_PYTOL</name>
<evidence type="ECO:0000313" key="7">
    <source>
        <dbReference type="Proteomes" id="UP000794436"/>
    </source>
</evidence>
<dbReference type="PANTHER" id="PTHR45694">
    <property type="entry name" value="GLUTAREDOXIN 2"/>
    <property type="match status" value="1"/>
</dbReference>
<evidence type="ECO:0000259" key="5">
    <source>
        <dbReference type="Pfam" id="PF00462"/>
    </source>
</evidence>
<keyword evidence="3" id="KW-1015">Disulfide bond</keyword>
<dbReference type="OrthoDB" id="44061at2759"/>
<dbReference type="AlphaFoldDB" id="A0A8K1FSE2"/>
<comment type="caution">
    <text evidence="6">The sequence shown here is derived from an EMBL/GenBank/DDBJ whole genome shotgun (WGS) entry which is preliminary data.</text>
</comment>
<sequence length="123" mass="13032">MGGMPRKASIGNSPSQIKMPSAKEIVQETVAQNGVVVYSKSYCPYCTSTKSLLRELGVNFALVELDRVSDGDDLQSAIQQITGQRTVPNTFINGKSVGGNSDIQALHKAGKLVPLLQQVGALA</sequence>
<gene>
    <name evidence="6" type="ORF">Poli38472_005926</name>
</gene>
<evidence type="ECO:0000313" key="6">
    <source>
        <dbReference type="EMBL" id="TMW68458.1"/>
    </source>
</evidence>
<evidence type="ECO:0000256" key="2">
    <source>
        <dbReference type="ARBA" id="ARBA00022982"/>
    </source>
</evidence>
<dbReference type="PROSITE" id="PS51354">
    <property type="entry name" value="GLUTAREDOXIN_2"/>
    <property type="match status" value="1"/>
</dbReference>
<keyword evidence="4" id="KW-0676">Redox-active center</keyword>
<dbReference type="GO" id="GO:0034599">
    <property type="term" value="P:cellular response to oxidative stress"/>
    <property type="evidence" value="ECO:0007669"/>
    <property type="project" value="TreeGrafter"/>
</dbReference>
<dbReference type="InterPro" id="IPR036249">
    <property type="entry name" value="Thioredoxin-like_sf"/>
</dbReference>
<dbReference type="GO" id="GO:0015038">
    <property type="term" value="F:glutathione disulfide oxidoreductase activity"/>
    <property type="evidence" value="ECO:0007669"/>
    <property type="project" value="TreeGrafter"/>
</dbReference>
<organism evidence="6 7">
    <name type="scientific">Pythium oligandrum</name>
    <name type="common">Mycoparasitic fungus</name>
    <dbReference type="NCBI Taxonomy" id="41045"/>
    <lineage>
        <taxon>Eukaryota</taxon>
        <taxon>Sar</taxon>
        <taxon>Stramenopiles</taxon>
        <taxon>Oomycota</taxon>
        <taxon>Peronosporomycetes</taxon>
        <taxon>Pythiales</taxon>
        <taxon>Pythiaceae</taxon>
        <taxon>Pythium</taxon>
    </lineage>
</organism>
<dbReference type="Proteomes" id="UP000794436">
    <property type="component" value="Unassembled WGS sequence"/>
</dbReference>
<dbReference type="FunFam" id="3.40.30.10:FF:000026">
    <property type="entry name" value="Glutaredoxin 2"/>
    <property type="match status" value="1"/>
</dbReference>
<dbReference type="Pfam" id="PF00462">
    <property type="entry name" value="Glutaredoxin"/>
    <property type="match status" value="1"/>
</dbReference>
<dbReference type="InterPro" id="IPR002109">
    <property type="entry name" value="Glutaredoxin"/>
</dbReference>
<dbReference type="Gene3D" id="3.40.30.10">
    <property type="entry name" value="Glutaredoxin"/>
    <property type="match status" value="1"/>
</dbReference>
<dbReference type="InterPro" id="IPR011899">
    <property type="entry name" value="Glutaredoxin_euk/vir"/>
</dbReference>
<reference evidence="6" key="1">
    <citation type="submission" date="2019-03" db="EMBL/GenBank/DDBJ databases">
        <title>Long read genome sequence of the mycoparasitic Pythium oligandrum ATCC 38472 isolated from sugarbeet rhizosphere.</title>
        <authorList>
            <person name="Gaulin E."/>
        </authorList>
    </citation>
    <scope>NUCLEOTIDE SEQUENCE</scope>
    <source>
        <strain evidence="6">ATCC 38472_TT</strain>
    </source>
</reference>
<keyword evidence="7" id="KW-1185">Reference proteome</keyword>
<dbReference type="SUPFAM" id="SSF52833">
    <property type="entry name" value="Thioredoxin-like"/>
    <property type="match status" value="1"/>
</dbReference>
<keyword evidence="2" id="KW-0249">Electron transport</keyword>
<dbReference type="PRINTS" id="PR00160">
    <property type="entry name" value="GLUTAREDOXIN"/>
</dbReference>
<feature type="domain" description="Glutaredoxin" evidence="5">
    <location>
        <begin position="35"/>
        <end position="97"/>
    </location>
</feature>
<accession>A0A8K1FSE2</accession>
<dbReference type="PANTHER" id="PTHR45694:SF5">
    <property type="entry name" value="GLUTAREDOXIN 2"/>
    <property type="match status" value="1"/>
</dbReference>
<evidence type="ECO:0000256" key="1">
    <source>
        <dbReference type="ARBA" id="ARBA00022448"/>
    </source>
</evidence>
<proteinExistence type="predicted"/>
<dbReference type="CDD" id="cd03419">
    <property type="entry name" value="GRX_GRXh_1_2_like"/>
    <property type="match status" value="1"/>
</dbReference>
<dbReference type="InterPro" id="IPR014025">
    <property type="entry name" value="Glutaredoxin_subgr"/>
</dbReference>